<proteinExistence type="predicted"/>
<evidence type="ECO:0000256" key="1">
    <source>
        <dbReference type="SAM" id="MobiDB-lite"/>
    </source>
</evidence>
<reference evidence="2 3" key="1">
    <citation type="submission" date="2020-08" db="EMBL/GenBank/DDBJ databases">
        <title>The Agave Microbiome: Exploring the role of microbial communities in plant adaptations to desert environments.</title>
        <authorList>
            <person name="Partida-Martinez L.P."/>
        </authorList>
    </citation>
    <scope>NUCLEOTIDE SEQUENCE [LARGE SCALE GENOMIC DNA]</scope>
    <source>
        <strain evidence="2 3">AT2.18</strain>
    </source>
</reference>
<dbReference type="Proteomes" id="UP000550501">
    <property type="component" value="Unassembled WGS sequence"/>
</dbReference>
<organism evidence="2 3">
    <name type="scientific">Mycolicibacterium iranicum</name>
    <name type="common">Mycobacterium iranicum</name>
    <dbReference type="NCBI Taxonomy" id="912594"/>
    <lineage>
        <taxon>Bacteria</taxon>
        <taxon>Bacillati</taxon>
        <taxon>Actinomycetota</taxon>
        <taxon>Actinomycetes</taxon>
        <taxon>Mycobacteriales</taxon>
        <taxon>Mycobacteriaceae</taxon>
        <taxon>Mycolicibacterium</taxon>
    </lineage>
</organism>
<feature type="region of interest" description="Disordered" evidence="1">
    <location>
        <begin position="1"/>
        <end position="23"/>
    </location>
</feature>
<accession>A0A839Q1U7</accession>
<sequence>MDECPGSGRRLPLSDQPSADAATCPVCGRETRVAPEETDDGLTFTIDSHAAVAQ</sequence>
<dbReference type="AlphaFoldDB" id="A0A839Q1U7"/>
<gene>
    <name evidence="2" type="ORF">FHR72_001786</name>
</gene>
<dbReference type="RefSeq" id="WP_183467565.1">
    <property type="nucleotide sequence ID" value="NZ_JACHVU010000003.1"/>
</dbReference>
<evidence type="ECO:0000313" key="3">
    <source>
        <dbReference type="Proteomes" id="UP000550501"/>
    </source>
</evidence>
<dbReference type="EMBL" id="JACHVU010000003">
    <property type="protein sequence ID" value="MBB2990318.1"/>
    <property type="molecule type" value="Genomic_DNA"/>
</dbReference>
<comment type="caution">
    <text evidence="2">The sequence shown here is derived from an EMBL/GenBank/DDBJ whole genome shotgun (WGS) entry which is preliminary data.</text>
</comment>
<evidence type="ECO:0000313" key="2">
    <source>
        <dbReference type="EMBL" id="MBB2990318.1"/>
    </source>
</evidence>
<name>A0A839Q1U7_MYCIR</name>
<keyword evidence="3" id="KW-1185">Reference proteome</keyword>
<protein>
    <submittedName>
        <fullName evidence="2">Uncharacterized protein</fullName>
    </submittedName>
</protein>